<name>A0A2U1L007_ARTAN</name>
<accession>A0A2U1L007</accession>
<comment type="caution">
    <text evidence="1">The sequence shown here is derived from an EMBL/GenBank/DDBJ whole genome shotgun (WGS) entry which is preliminary data.</text>
</comment>
<gene>
    <name evidence="1" type="ORF">CTI12_AA546130</name>
</gene>
<proteinExistence type="predicted"/>
<evidence type="ECO:0000313" key="1">
    <source>
        <dbReference type="EMBL" id="PWA42300.1"/>
    </source>
</evidence>
<dbReference type="STRING" id="35608.A0A2U1L007"/>
<keyword evidence="2" id="KW-1185">Reference proteome</keyword>
<organism evidence="1 2">
    <name type="scientific">Artemisia annua</name>
    <name type="common">Sweet wormwood</name>
    <dbReference type="NCBI Taxonomy" id="35608"/>
    <lineage>
        <taxon>Eukaryota</taxon>
        <taxon>Viridiplantae</taxon>
        <taxon>Streptophyta</taxon>
        <taxon>Embryophyta</taxon>
        <taxon>Tracheophyta</taxon>
        <taxon>Spermatophyta</taxon>
        <taxon>Magnoliopsida</taxon>
        <taxon>eudicotyledons</taxon>
        <taxon>Gunneridae</taxon>
        <taxon>Pentapetalae</taxon>
        <taxon>asterids</taxon>
        <taxon>campanulids</taxon>
        <taxon>Asterales</taxon>
        <taxon>Asteraceae</taxon>
        <taxon>Asteroideae</taxon>
        <taxon>Anthemideae</taxon>
        <taxon>Artemisiinae</taxon>
        <taxon>Artemisia</taxon>
    </lineage>
</organism>
<dbReference type="OrthoDB" id="27435at2759"/>
<protein>
    <submittedName>
        <fullName evidence="1">AAA+ ATPase domain-containing protein</fullName>
    </submittedName>
</protein>
<dbReference type="Proteomes" id="UP000245207">
    <property type="component" value="Unassembled WGS sequence"/>
</dbReference>
<sequence length="133" mass="15161">MGFFENFNLVNWSGNGSSKTGIIDAVPGASVLKRQWWVYKGDPNEAAPNVDNAKAYNANLINHITYGNGELRNSWRRRRGAIRLMIMRRSQKLKLSIDRFDREIDIGVPDEVGCLEVIRIHTKNMKLSDDVDL</sequence>
<dbReference type="AlphaFoldDB" id="A0A2U1L007"/>
<dbReference type="EMBL" id="PKPP01012494">
    <property type="protein sequence ID" value="PWA42300.1"/>
    <property type="molecule type" value="Genomic_DNA"/>
</dbReference>
<reference evidence="1 2" key="1">
    <citation type="journal article" date="2018" name="Mol. Plant">
        <title>The genome of Artemisia annua provides insight into the evolution of Asteraceae family and artemisinin biosynthesis.</title>
        <authorList>
            <person name="Shen Q."/>
            <person name="Zhang L."/>
            <person name="Liao Z."/>
            <person name="Wang S."/>
            <person name="Yan T."/>
            <person name="Shi P."/>
            <person name="Liu M."/>
            <person name="Fu X."/>
            <person name="Pan Q."/>
            <person name="Wang Y."/>
            <person name="Lv Z."/>
            <person name="Lu X."/>
            <person name="Zhang F."/>
            <person name="Jiang W."/>
            <person name="Ma Y."/>
            <person name="Chen M."/>
            <person name="Hao X."/>
            <person name="Li L."/>
            <person name="Tang Y."/>
            <person name="Lv G."/>
            <person name="Zhou Y."/>
            <person name="Sun X."/>
            <person name="Brodelius P.E."/>
            <person name="Rose J.K.C."/>
            <person name="Tang K."/>
        </authorList>
    </citation>
    <scope>NUCLEOTIDE SEQUENCE [LARGE SCALE GENOMIC DNA]</scope>
    <source>
        <strain evidence="2">cv. Huhao1</strain>
        <tissue evidence="1">Leaf</tissue>
    </source>
</reference>
<evidence type="ECO:0000313" key="2">
    <source>
        <dbReference type="Proteomes" id="UP000245207"/>
    </source>
</evidence>